<evidence type="ECO:0000313" key="2">
    <source>
        <dbReference type="Proteomes" id="UP000198582"/>
    </source>
</evidence>
<keyword evidence="2" id="KW-1185">Reference proteome</keyword>
<sequence length="43" mass="4420">MRGGHLTLELTVPTSIAPARVVVHRPPGGDPSPAVHVVVANVD</sequence>
<protein>
    <submittedName>
        <fullName evidence="1">Uncharacterized protein</fullName>
    </submittedName>
</protein>
<evidence type="ECO:0000313" key="1">
    <source>
        <dbReference type="EMBL" id="SEP15233.1"/>
    </source>
</evidence>
<dbReference type="Proteomes" id="UP000198582">
    <property type="component" value="Unassembled WGS sequence"/>
</dbReference>
<gene>
    <name evidence="1" type="ORF">SAMN04489732_10482</name>
</gene>
<proteinExistence type="predicted"/>
<reference evidence="1 2" key="1">
    <citation type="submission" date="2016-10" db="EMBL/GenBank/DDBJ databases">
        <authorList>
            <person name="de Groot N.N."/>
        </authorList>
    </citation>
    <scope>NUCLEOTIDE SEQUENCE [LARGE SCALE GENOMIC DNA]</scope>
    <source>
        <strain evidence="1 2">DSM 44993</strain>
    </source>
</reference>
<dbReference type="AlphaFoldDB" id="A0A1H8VIT5"/>
<dbReference type="EMBL" id="FOEF01000004">
    <property type="protein sequence ID" value="SEP15233.1"/>
    <property type="molecule type" value="Genomic_DNA"/>
</dbReference>
<accession>A0A1H8VIT5</accession>
<dbReference type="RefSeq" id="WP_281246895.1">
    <property type="nucleotide sequence ID" value="NZ_FOEF01000004.1"/>
</dbReference>
<organism evidence="1 2">
    <name type="scientific">Amycolatopsis saalfeldensis</name>
    <dbReference type="NCBI Taxonomy" id="394193"/>
    <lineage>
        <taxon>Bacteria</taxon>
        <taxon>Bacillati</taxon>
        <taxon>Actinomycetota</taxon>
        <taxon>Actinomycetes</taxon>
        <taxon>Pseudonocardiales</taxon>
        <taxon>Pseudonocardiaceae</taxon>
        <taxon>Amycolatopsis</taxon>
    </lineage>
</organism>
<name>A0A1H8VIT5_9PSEU</name>